<organism evidence="1 2">
    <name type="scientific">Pluteus cervinus</name>
    <dbReference type="NCBI Taxonomy" id="181527"/>
    <lineage>
        <taxon>Eukaryota</taxon>
        <taxon>Fungi</taxon>
        <taxon>Dikarya</taxon>
        <taxon>Basidiomycota</taxon>
        <taxon>Agaricomycotina</taxon>
        <taxon>Agaricomycetes</taxon>
        <taxon>Agaricomycetidae</taxon>
        <taxon>Agaricales</taxon>
        <taxon>Pluteineae</taxon>
        <taxon>Pluteaceae</taxon>
        <taxon>Pluteus</taxon>
    </lineage>
</organism>
<reference evidence="1 2" key="1">
    <citation type="journal article" date="2019" name="Nat. Ecol. Evol.">
        <title>Megaphylogeny resolves global patterns of mushroom evolution.</title>
        <authorList>
            <person name="Varga T."/>
            <person name="Krizsan K."/>
            <person name="Foldi C."/>
            <person name="Dima B."/>
            <person name="Sanchez-Garcia M."/>
            <person name="Sanchez-Ramirez S."/>
            <person name="Szollosi G.J."/>
            <person name="Szarkandi J.G."/>
            <person name="Papp V."/>
            <person name="Albert L."/>
            <person name="Andreopoulos W."/>
            <person name="Angelini C."/>
            <person name="Antonin V."/>
            <person name="Barry K.W."/>
            <person name="Bougher N.L."/>
            <person name="Buchanan P."/>
            <person name="Buyck B."/>
            <person name="Bense V."/>
            <person name="Catcheside P."/>
            <person name="Chovatia M."/>
            <person name="Cooper J."/>
            <person name="Damon W."/>
            <person name="Desjardin D."/>
            <person name="Finy P."/>
            <person name="Geml J."/>
            <person name="Haridas S."/>
            <person name="Hughes K."/>
            <person name="Justo A."/>
            <person name="Karasinski D."/>
            <person name="Kautmanova I."/>
            <person name="Kiss B."/>
            <person name="Kocsube S."/>
            <person name="Kotiranta H."/>
            <person name="LaButti K.M."/>
            <person name="Lechner B.E."/>
            <person name="Liimatainen K."/>
            <person name="Lipzen A."/>
            <person name="Lukacs Z."/>
            <person name="Mihaltcheva S."/>
            <person name="Morgado L.N."/>
            <person name="Niskanen T."/>
            <person name="Noordeloos M.E."/>
            <person name="Ohm R.A."/>
            <person name="Ortiz-Santana B."/>
            <person name="Ovrebo C."/>
            <person name="Racz N."/>
            <person name="Riley R."/>
            <person name="Savchenko A."/>
            <person name="Shiryaev A."/>
            <person name="Soop K."/>
            <person name="Spirin V."/>
            <person name="Szebenyi C."/>
            <person name="Tomsovsky M."/>
            <person name="Tulloss R.E."/>
            <person name="Uehling J."/>
            <person name="Grigoriev I.V."/>
            <person name="Vagvolgyi C."/>
            <person name="Papp T."/>
            <person name="Martin F.M."/>
            <person name="Miettinen O."/>
            <person name="Hibbett D.S."/>
            <person name="Nagy L.G."/>
        </authorList>
    </citation>
    <scope>NUCLEOTIDE SEQUENCE [LARGE SCALE GENOMIC DNA]</scope>
    <source>
        <strain evidence="1 2">NL-1719</strain>
    </source>
</reference>
<gene>
    <name evidence="1" type="ORF">BDN72DRAFT_856433</name>
</gene>
<keyword evidence="2" id="KW-1185">Reference proteome</keyword>
<dbReference type="EMBL" id="ML208302">
    <property type="protein sequence ID" value="TFK71171.1"/>
    <property type="molecule type" value="Genomic_DNA"/>
</dbReference>
<evidence type="ECO:0000313" key="2">
    <source>
        <dbReference type="Proteomes" id="UP000308600"/>
    </source>
</evidence>
<protein>
    <submittedName>
        <fullName evidence="1">Uncharacterized protein</fullName>
    </submittedName>
</protein>
<proteinExistence type="predicted"/>
<name>A0ACD3B009_9AGAR</name>
<sequence>MLTGQKKAALSAQKPPFLSVRIVGISYRAATGRIIRQTFTDAPIRLSPTYTVGSITVMTFARPLHKVTYGFEVHKLNLFRARRITGDSMEGGEHCHTVPQLNTLAAVKPYERSMSGEAAVVVATGTSITPPIGCWMAEKYFYFAGNGSKVDFRSAGEDNPRSEGRRENRKEKLNEDNIVPSSWSVPTGHTRRQIFSASFNQGRISPTKLEAASMFEVRTMIGREVGKKRTPPYSSFLEQEVISSLGANLFLSEGEAMWRPSITLVPHHQARNAASKGIEPSFHLPKDKIPPAKDHRHNQSQERRSRDRGCHPHRPHIFSGKIHWPICWLLDPRATRSSDGWLGDVAKDNASKQRRFT</sequence>
<evidence type="ECO:0000313" key="1">
    <source>
        <dbReference type="EMBL" id="TFK71171.1"/>
    </source>
</evidence>
<dbReference type="Proteomes" id="UP000308600">
    <property type="component" value="Unassembled WGS sequence"/>
</dbReference>
<accession>A0ACD3B009</accession>